<feature type="compositionally biased region" description="Polar residues" evidence="4">
    <location>
        <begin position="457"/>
        <end position="468"/>
    </location>
</feature>
<protein>
    <recommendedName>
        <fullName evidence="5">PDZ domain-containing protein</fullName>
    </recommendedName>
</protein>
<evidence type="ECO:0000256" key="4">
    <source>
        <dbReference type="SAM" id="MobiDB-lite"/>
    </source>
</evidence>
<evidence type="ECO:0000313" key="6">
    <source>
        <dbReference type="EMBL" id="KAK9520422.1"/>
    </source>
</evidence>
<evidence type="ECO:0000256" key="1">
    <source>
        <dbReference type="ARBA" id="ARBA00004236"/>
    </source>
</evidence>
<evidence type="ECO:0000256" key="3">
    <source>
        <dbReference type="ARBA" id="ARBA00022737"/>
    </source>
</evidence>
<feature type="compositionally biased region" description="Basic and acidic residues" evidence="4">
    <location>
        <begin position="425"/>
        <end position="443"/>
    </location>
</feature>
<accession>A0AAW1EE16</accession>
<dbReference type="Gene3D" id="2.30.42.10">
    <property type="match status" value="3"/>
</dbReference>
<dbReference type="Pfam" id="PF00595">
    <property type="entry name" value="PDZ"/>
    <property type="match status" value="2"/>
</dbReference>
<dbReference type="PANTHER" id="PTHR14191">
    <property type="entry name" value="PDZ DOMAIN CONTAINING PROTEIN"/>
    <property type="match status" value="1"/>
</dbReference>
<dbReference type="GO" id="GO:0043495">
    <property type="term" value="F:protein-membrane adaptor activity"/>
    <property type="evidence" value="ECO:0007669"/>
    <property type="project" value="TreeGrafter"/>
</dbReference>
<gene>
    <name evidence="6" type="ORF">VZT92_020308</name>
</gene>
<comment type="caution">
    <text evidence="6">The sequence shown here is derived from an EMBL/GenBank/DDBJ whole genome shotgun (WGS) entry which is preliminary data.</text>
</comment>
<feature type="domain" description="PDZ" evidence="5">
    <location>
        <begin position="317"/>
        <end position="403"/>
    </location>
</feature>
<dbReference type="InterPro" id="IPR041489">
    <property type="entry name" value="PDZ_6"/>
</dbReference>
<feature type="region of interest" description="Disordered" evidence="4">
    <location>
        <begin position="422"/>
        <end position="468"/>
    </location>
</feature>
<dbReference type="GO" id="GO:0005102">
    <property type="term" value="F:signaling receptor binding"/>
    <property type="evidence" value="ECO:0007669"/>
    <property type="project" value="TreeGrafter"/>
</dbReference>
<dbReference type="Proteomes" id="UP001488805">
    <property type="component" value="Unassembled WGS sequence"/>
</dbReference>
<comment type="subcellular location">
    <subcellularLocation>
        <location evidence="1">Cell membrane</location>
    </subcellularLocation>
</comment>
<sequence length="468" mass="52586">MDQVYMDQVYMDQVYMDQVYMDQVYMDQVLEMDQQSLEAPVLVIFFPPEAPELNALAYRCCQHEMEHPRFTFNPKEGIDNPALVIADDPDPQSLVPRLCHLKRLEGQSFGFFLRTDQSSRSFEVRDVEPWSPAKRGGLQDGDRVLEVNEEYVHSTDFCRVVRKIQSCGLHLFLLVLRRDEYEEVVSLGVDLQTLAKSSKGDGWSRPRLCHISRDPGDGLGMTVASVEGQKGQFTLNTVTDGPAEKAGVCTGDRLIWINGVMVSTLTHSTLNRTVKRIGDSVTVLVIDREGESCSVRRKTPVLPEVAECRGLPHAASTVRLVKGPDGYGFLLRQERPAGSQRKDLLHVLREVDEGSPAEAEGMEDGDLLLAVNGTPVESLEHDDIVKEIRRSGDKVVLTTISMPGRDFYRELGISPLLFYEESSVQDERQQTRNQRELPLRDGRPTIYVQDGEETDRPGQTGSHISPEL</sequence>
<keyword evidence="3" id="KW-0677">Repeat</keyword>
<dbReference type="SUPFAM" id="SSF50156">
    <property type="entry name" value="PDZ domain-like"/>
    <property type="match status" value="3"/>
</dbReference>
<name>A0AAW1EE16_ZOAVI</name>
<feature type="domain" description="PDZ" evidence="5">
    <location>
        <begin position="98"/>
        <end position="179"/>
    </location>
</feature>
<dbReference type="GO" id="GO:0072659">
    <property type="term" value="P:protein localization to plasma membrane"/>
    <property type="evidence" value="ECO:0007669"/>
    <property type="project" value="TreeGrafter"/>
</dbReference>
<evidence type="ECO:0000313" key="7">
    <source>
        <dbReference type="Proteomes" id="UP001488805"/>
    </source>
</evidence>
<dbReference type="PROSITE" id="PS50106">
    <property type="entry name" value="PDZ"/>
    <property type="match status" value="3"/>
</dbReference>
<keyword evidence="2" id="KW-1003">Cell membrane</keyword>
<evidence type="ECO:0000256" key="2">
    <source>
        <dbReference type="ARBA" id="ARBA00022475"/>
    </source>
</evidence>
<dbReference type="CDD" id="cd06768">
    <property type="entry name" value="PDZ_NHERF-like"/>
    <property type="match status" value="3"/>
</dbReference>
<feature type="domain" description="PDZ" evidence="5">
    <location>
        <begin position="208"/>
        <end position="289"/>
    </location>
</feature>
<dbReference type="InterPro" id="IPR001478">
    <property type="entry name" value="PDZ"/>
</dbReference>
<proteinExistence type="predicted"/>
<keyword evidence="2" id="KW-0472">Membrane</keyword>
<dbReference type="Pfam" id="PF17820">
    <property type="entry name" value="PDZ_6"/>
    <property type="match status" value="1"/>
</dbReference>
<dbReference type="GO" id="GO:0016324">
    <property type="term" value="C:apical plasma membrane"/>
    <property type="evidence" value="ECO:0007669"/>
    <property type="project" value="TreeGrafter"/>
</dbReference>
<organism evidence="6 7">
    <name type="scientific">Zoarces viviparus</name>
    <name type="common">Viviparous eelpout</name>
    <name type="synonym">Blennius viviparus</name>
    <dbReference type="NCBI Taxonomy" id="48416"/>
    <lineage>
        <taxon>Eukaryota</taxon>
        <taxon>Metazoa</taxon>
        <taxon>Chordata</taxon>
        <taxon>Craniata</taxon>
        <taxon>Vertebrata</taxon>
        <taxon>Euteleostomi</taxon>
        <taxon>Actinopterygii</taxon>
        <taxon>Neopterygii</taxon>
        <taxon>Teleostei</taxon>
        <taxon>Neoteleostei</taxon>
        <taxon>Acanthomorphata</taxon>
        <taxon>Eupercaria</taxon>
        <taxon>Perciformes</taxon>
        <taxon>Cottioidei</taxon>
        <taxon>Zoarcales</taxon>
        <taxon>Zoarcidae</taxon>
        <taxon>Zoarcinae</taxon>
        <taxon>Zoarces</taxon>
    </lineage>
</organism>
<dbReference type="EMBL" id="JBCEZU010000329">
    <property type="protein sequence ID" value="KAK9520422.1"/>
    <property type="molecule type" value="Genomic_DNA"/>
</dbReference>
<reference evidence="6 7" key="1">
    <citation type="journal article" date="2024" name="Genome Biol. Evol.">
        <title>Chromosome-level genome assembly of the viviparous eelpout Zoarces viviparus.</title>
        <authorList>
            <person name="Fuhrmann N."/>
            <person name="Brasseur M.V."/>
            <person name="Bakowski C.E."/>
            <person name="Podsiadlowski L."/>
            <person name="Prost S."/>
            <person name="Krehenwinkel H."/>
            <person name="Mayer C."/>
        </authorList>
    </citation>
    <scope>NUCLEOTIDE SEQUENCE [LARGE SCALE GENOMIC DNA]</scope>
    <source>
        <strain evidence="6">NO-MEL_2022_Ind0_liver</strain>
    </source>
</reference>
<dbReference type="SMART" id="SM00228">
    <property type="entry name" value="PDZ"/>
    <property type="match status" value="3"/>
</dbReference>
<evidence type="ECO:0000259" key="5">
    <source>
        <dbReference type="PROSITE" id="PS50106"/>
    </source>
</evidence>
<keyword evidence="7" id="KW-1185">Reference proteome</keyword>
<dbReference type="InterPro" id="IPR036034">
    <property type="entry name" value="PDZ_sf"/>
</dbReference>
<dbReference type="AlphaFoldDB" id="A0AAW1EE16"/>
<dbReference type="PANTHER" id="PTHR14191:SF20">
    <property type="entry name" value="NA(+)_H(+) EXCHANGE REGULATORY COFACTOR NHE-RF4"/>
    <property type="match status" value="1"/>
</dbReference>
<dbReference type="InterPro" id="IPR051067">
    <property type="entry name" value="NHER"/>
</dbReference>